<dbReference type="EMBL" id="GL732608">
    <property type="protein sequence ID" value="EFX71674.1"/>
    <property type="molecule type" value="Genomic_DNA"/>
</dbReference>
<protein>
    <submittedName>
        <fullName evidence="1">Uncharacterized protein</fullName>
    </submittedName>
</protein>
<sequence length="119" mass="13306">MTTPSTISYAELRLICALPARPQTPRQHIRSSNGRSLQNIGSKFDAQSIITKLTEDTKVTQVTNEETQVAIGSIDFEVLESHPVLEMMAATGKFIIRFCNANNKGLVLLERPQYSRNEK</sequence>
<dbReference type="InParanoid" id="E9H9D6"/>
<gene>
    <name evidence="1" type="ORF">DAPPUDRAFT_227827</name>
</gene>
<name>E9H9D6_DAPPU</name>
<organism evidence="1 2">
    <name type="scientific">Daphnia pulex</name>
    <name type="common">Water flea</name>
    <dbReference type="NCBI Taxonomy" id="6669"/>
    <lineage>
        <taxon>Eukaryota</taxon>
        <taxon>Metazoa</taxon>
        <taxon>Ecdysozoa</taxon>
        <taxon>Arthropoda</taxon>
        <taxon>Crustacea</taxon>
        <taxon>Branchiopoda</taxon>
        <taxon>Diplostraca</taxon>
        <taxon>Cladocera</taxon>
        <taxon>Anomopoda</taxon>
        <taxon>Daphniidae</taxon>
        <taxon>Daphnia</taxon>
    </lineage>
</organism>
<dbReference type="HOGENOM" id="CLU_2063820_0_0_1"/>
<dbReference type="Proteomes" id="UP000000305">
    <property type="component" value="Unassembled WGS sequence"/>
</dbReference>
<reference evidence="1 2" key="1">
    <citation type="journal article" date="2011" name="Science">
        <title>The ecoresponsive genome of Daphnia pulex.</title>
        <authorList>
            <person name="Colbourne J.K."/>
            <person name="Pfrender M.E."/>
            <person name="Gilbert D."/>
            <person name="Thomas W.K."/>
            <person name="Tucker A."/>
            <person name="Oakley T.H."/>
            <person name="Tokishita S."/>
            <person name="Aerts A."/>
            <person name="Arnold G.J."/>
            <person name="Basu M.K."/>
            <person name="Bauer D.J."/>
            <person name="Caceres C.E."/>
            <person name="Carmel L."/>
            <person name="Casola C."/>
            <person name="Choi J.H."/>
            <person name="Detter J.C."/>
            <person name="Dong Q."/>
            <person name="Dusheyko S."/>
            <person name="Eads B.D."/>
            <person name="Frohlich T."/>
            <person name="Geiler-Samerotte K.A."/>
            <person name="Gerlach D."/>
            <person name="Hatcher P."/>
            <person name="Jogdeo S."/>
            <person name="Krijgsveld J."/>
            <person name="Kriventseva E.V."/>
            <person name="Kultz D."/>
            <person name="Laforsch C."/>
            <person name="Lindquist E."/>
            <person name="Lopez J."/>
            <person name="Manak J.R."/>
            <person name="Muller J."/>
            <person name="Pangilinan J."/>
            <person name="Patwardhan R.P."/>
            <person name="Pitluck S."/>
            <person name="Pritham E.J."/>
            <person name="Rechtsteiner A."/>
            <person name="Rho M."/>
            <person name="Rogozin I.B."/>
            <person name="Sakarya O."/>
            <person name="Salamov A."/>
            <person name="Schaack S."/>
            <person name="Shapiro H."/>
            <person name="Shiga Y."/>
            <person name="Skalitzky C."/>
            <person name="Smith Z."/>
            <person name="Souvorov A."/>
            <person name="Sung W."/>
            <person name="Tang Z."/>
            <person name="Tsuchiya D."/>
            <person name="Tu H."/>
            <person name="Vos H."/>
            <person name="Wang M."/>
            <person name="Wolf Y.I."/>
            <person name="Yamagata H."/>
            <person name="Yamada T."/>
            <person name="Ye Y."/>
            <person name="Shaw J.R."/>
            <person name="Andrews J."/>
            <person name="Crease T.J."/>
            <person name="Tang H."/>
            <person name="Lucas S.M."/>
            <person name="Robertson H.M."/>
            <person name="Bork P."/>
            <person name="Koonin E.V."/>
            <person name="Zdobnov E.M."/>
            <person name="Grigoriev I.V."/>
            <person name="Lynch M."/>
            <person name="Boore J.L."/>
        </authorList>
    </citation>
    <scope>NUCLEOTIDE SEQUENCE [LARGE SCALE GENOMIC DNA]</scope>
</reference>
<dbReference type="AlphaFoldDB" id="E9H9D6"/>
<accession>E9H9D6</accession>
<evidence type="ECO:0000313" key="2">
    <source>
        <dbReference type="Proteomes" id="UP000000305"/>
    </source>
</evidence>
<proteinExistence type="predicted"/>
<keyword evidence="2" id="KW-1185">Reference proteome</keyword>
<dbReference type="KEGG" id="dpx:DAPPUDRAFT_227827"/>
<evidence type="ECO:0000313" key="1">
    <source>
        <dbReference type="EMBL" id="EFX71674.1"/>
    </source>
</evidence>